<feature type="region of interest" description="Disordered" evidence="2">
    <location>
        <begin position="648"/>
        <end position="675"/>
    </location>
</feature>
<dbReference type="AlphaFoldDB" id="A0A3Q4BB08"/>
<dbReference type="SMART" id="SM00233">
    <property type="entry name" value="PH"/>
    <property type="match status" value="1"/>
</dbReference>
<sequence length="839" mass="95366">LNPHSKFISSDQKREITLESDVMKEFSDVYEQQYAVALFNSVRFEIEGGGGTQSQLLHRKDPLEGRSIFSGSLFQYLEENRKWRSRFVSVPNSYAIRLYESKTAHERGLHPKVTINCTGYKALTSMEEYMELINASLPGVKAKVGSNPFIKCATQYPLILWHPYARHHYFCVTTEKEQKKWHAVLQDCVRHSNNGLSEDQPVQTPAFTDAVRLYRQAKGNYGTWEMMCGQPPQILANLVMETLHPELRDAISPRLKGKMQQRQRNWMLISDAVYRQVLCQTTDQYNALVEACEVQRVPLDARLRTDMDQIITSKEHVSGKIRALVLPKAEKLLQTSVQPYISSILEALMEPTSRGFSEVRDVFFRELVEINKNLLNGVGKEKLGDNLDRLSMLAFHPVKMQSCYEMVEQLNLEGLQQRFDVSSPSVFLSRAQILMREQMDNAVYTFEQLLNQSLGPQGQDDMCKAIQRCQDRVLKKYDYDSSTVRKKFFREALLQIIIPYMLQKLSASCSPELPRFKELIFEDFSRFLLVENLFEEVVLQSVSKDIMMAVKEAAVQRRHNLYRDSIVLTNSDPNLHMLGETPHVDWATKFGGDELEGAVNADSFEGGRSGIGRRQVVSMILPDEVPLPYESVLEVPGVELIPEEDAEMFESQEEDQGDDEEDLSPPEDPKSPDSVTEIRGLINPVVEMVVPVSEKNQSDMTESTEPESTIVPNMVEDGVEEDVTHVTTMVETVPRKSLKHRPSPETILHALVGNEKQEVDNGHQEEAVIKNANKEVVREDAGKRMTEISAAESDFESSQMPPQSPTNERLDDGEPQPITKSLNKEDTIINPANMEVVLV</sequence>
<evidence type="ECO:0000313" key="5">
    <source>
        <dbReference type="Proteomes" id="UP000261620"/>
    </source>
</evidence>
<feature type="compositionally biased region" description="Polar residues" evidence="2">
    <location>
        <begin position="796"/>
        <end position="807"/>
    </location>
</feature>
<feature type="compositionally biased region" description="Acidic residues" evidence="2">
    <location>
        <begin position="648"/>
        <end position="665"/>
    </location>
</feature>
<dbReference type="PANTHER" id="PTHR14392">
    <property type="entry name" value="NIBAN FAMILY MEMBER"/>
    <property type="match status" value="1"/>
</dbReference>
<evidence type="ECO:0000313" key="4">
    <source>
        <dbReference type="Ensembl" id="ENSMMOP00000015595.1"/>
    </source>
</evidence>
<dbReference type="InterPro" id="IPR059060">
    <property type="entry name" value="Niban_1/2/3_dom"/>
</dbReference>
<name>A0A3Q4BB08_MOLML</name>
<dbReference type="Proteomes" id="UP000261620">
    <property type="component" value="Unplaced"/>
</dbReference>
<dbReference type="Pfam" id="PF26089">
    <property type="entry name" value="PH_Niban2"/>
    <property type="match status" value="1"/>
</dbReference>
<evidence type="ECO:0000259" key="3">
    <source>
        <dbReference type="PROSITE" id="PS50003"/>
    </source>
</evidence>
<dbReference type="PROSITE" id="PS50003">
    <property type="entry name" value="PH_DOMAIN"/>
    <property type="match status" value="1"/>
</dbReference>
<dbReference type="OMA" id="GTPIDWG"/>
<proteinExistence type="inferred from homology"/>
<organism evidence="4 5">
    <name type="scientific">Mola mola</name>
    <name type="common">Ocean sunfish</name>
    <name type="synonym">Tetraodon mola</name>
    <dbReference type="NCBI Taxonomy" id="94237"/>
    <lineage>
        <taxon>Eukaryota</taxon>
        <taxon>Metazoa</taxon>
        <taxon>Chordata</taxon>
        <taxon>Craniata</taxon>
        <taxon>Vertebrata</taxon>
        <taxon>Euteleostomi</taxon>
        <taxon>Actinopterygii</taxon>
        <taxon>Neopterygii</taxon>
        <taxon>Teleostei</taxon>
        <taxon>Neoteleostei</taxon>
        <taxon>Acanthomorphata</taxon>
        <taxon>Eupercaria</taxon>
        <taxon>Tetraodontiformes</taxon>
        <taxon>Molidae</taxon>
        <taxon>Mola</taxon>
    </lineage>
</organism>
<dbReference type="SUPFAM" id="SSF50729">
    <property type="entry name" value="PH domain-like"/>
    <property type="match status" value="1"/>
</dbReference>
<comment type="similarity">
    <text evidence="1">Belongs to the Niban family.</text>
</comment>
<dbReference type="CDD" id="cd23949">
    <property type="entry name" value="Niban-like"/>
    <property type="match status" value="1"/>
</dbReference>
<dbReference type="Gene3D" id="2.30.29.30">
    <property type="entry name" value="Pleckstrin-homology domain (PH domain)/Phosphotyrosine-binding domain (PTB)"/>
    <property type="match status" value="1"/>
</dbReference>
<keyword evidence="5" id="KW-1185">Reference proteome</keyword>
<reference evidence="4" key="1">
    <citation type="submission" date="2025-08" db="UniProtKB">
        <authorList>
            <consortium name="Ensembl"/>
        </authorList>
    </citation>
    <scope>IDENTIFICATION</scope>
</reference>
<feature type="domain" description="PH" evidence="3">
    <location>
        <begin position="66"/>
        <end position="190"/>
    </location>
</feature>
<evidence type="ECO:0000256" key="1">
    <source>
        <dbReference type="ARBA" id="ARBA00010251"/>
    </source>
</evidence>
<protein>
    <recommendedName>
        <fullName evidence="3">PH domain-containing protein</fullName>
    </recommendedName>
</protein>
<dbReference type="Pfam" id="PF26086">
    <property type="entry name" value="Niban2"/>
    <property type="match status" value="1"/>
</dbReference>
<reference evidence="4" key="2">
    <citation type="submission" date="2025-09" db="UniProtKB">
        <authorList>
            <consortium name="Ensembl"/>
        </authorList>
    </citation>
    <scope>IDENTIFICATION</scope>
</reference>
<dbReference type="InterPro" id="IPR026088">
    <property type="entry name" value="Niban-like"/>
</dbReference>
<dbReference type="PANTHER" id="PTHR14392:SF2">
    <property type="entry name" value="PROTEIN NIBAN 2"/>
    <property type="match status" value="1"/>
</dbReference>
<feature type="region of interest" description="Disordered" evidence="2">
    <location>
        <begin position="789"/>
        <end position="832"/>
    </location>
</feature>
<evidence type="ECO:0000256" key="2">
    <source>
        <dbReference type="SAM" id="MobiDB-lite"/>
    </source>
</evidence>
<dbReference type="InterPro" id="IPR011993">
    <property type="entry name" value="PH-like_dom_sf"/>
</dbReference>
<dbReference type="Ensembl" id="ENSMMOT00000015852.1">
    <property type="protein sequence ID" value="ENSMMOP00000015595.1"/>
    <property type="gene ID" value="ENSMMOG00000011898.1"/>
</dbReference>
<accession>A0A3Q4BB08</accession>
<dbReference type="InterPro" id="IPR001849">
    <property type="entry name" value="PH_domain"/>
</dbReference>